<protein>
    <submittedName>
        <fullName evidence="1">Uncharacterized protein</fullName>
    </submittedName>
</protein>
<dbReference type="Proteomes" id="UP000019149">
    <property type="component" value="Unassembled WGS sequence"/>
</dbReference>
<comment type="caution">
    <text evidence="1">The sequence shown here is derived from an EMBL/GenBank/DDBJ whole genome shotgun (WGS) entry which is preliminary data.</text>
</comment>
<keyword evidence="2" id="KW-1185">Reference proteome</keyword>
<dbReference type="GeneID" id="36335934"/>
<reference evidence="1 2" key="1">
    <citation type="journal article" date="2013" name="Nat. Genet.">
        <title>The genome of the hydatid tapeworm Echinococcus granulosus.</title>
        <authorList>
            <person name="Zheng H."/>
            <person name="Zhang W."/>
            <person name="Zhang L."/>
            <person name="Zhang Z."/>
            <person name="Li J."/>
            <person name="Lu G."/>
            <person name="Zhu Y."/>
            <person name="Wang Y."/>
            <person name="Huang Y."/>
            <person name="Liu J."/>
            <person name="Kang H."/>
            <person name="Chen J."/>
            <person name="Wang L."/>
            <person name="Chen A."/>
            <person name="Yu S."/>
            <person name="Gao Z."/>
            <person name="Jin L."/>
            <person name="Gu W."/>
            <person name="Wang Z."/>
            <person name="Zhao L."/>
            <person name="Shi B."/>
            <person name="Wen H."/>
            <person name="Lin R."/>
            <person name="Jones M.K."/>
            <person name="Brejova B."/>
            <person name="Vinar T."/>
            <person name="Zhao G."/>
            <person name="McManus D.P."/>
            <person name="Chen Z."/>
            <person name="Zhou Y."/>
            <person name="Wang S."/>
        </authorList>
    </citation>
    <scope>NUCLEOTIDE SEQUENCE [LARGE SCALE GENOMIC DNA]</scope>
</reference>
<dbReference type="CTD" id="36335934"/>
<dbReference type="AlphaFoldDB" id="W6UTK3"/>
<dbReference type="EMBL" id="APAU02000001">
    <property type="protein sequence ID" value="EUB64950.1"/>
    <property type="molecule type" value="Genomic_DNA"/>
</dbReference>
<evidence type="ECO:0000313" key="2">
    <source>
        <dbReference type="Proteomes" id="UP000019149"/>
    </source>
</evidence>
<proteinExistence type="predicted"/>
<organism evidence="1 2">
    <name type="scientific">Echinococcus granulosus</name>
    <name type="common">Hydatid tapeworm</name>
    <dbReference type="NCBI Taxonomy" id="6210"/>
    <lineage>
        <taxon>Eukaryota</taxon>
        <taxon>Metazoa</taxon>
        <taxon>Spiralia</taxon>
        <taxon>Lophotrochozoa</taxon>
        <taxon>Platyhelminthes</taxon>
        <taxon>Cestoda</taxon>
        <taxon>Eucestoda</taxon>
        <taxon>Cyclophyllidea</taxon>
        <taxon>Taeniidae</taxon>
        <taxon>Echinococcus</taxon>
        <taxon>Echinococcus granulosus group</taxon>
    </lineage>
</organism>
<evidence type="ECO:0000313" key="1">
    <source>
        <dbReference type="EMBL" id="EUB64950.1"/>
    </source>
</evidence>
<name>W6UTK3_ECHGR</name>
<sequence length="162" mass="19107">MLEQFKCLNSTSTKKIIFYSSIFLFSSSIIDEFYVPKELLQTTLCVGDQLIAGQEHQAKWSNGSKFDRTLQFSYVFRVEKSYVKVVGTAYYCCRDVHILGDFNVHSYGVNLEWNTIVRCNPMDRFIIQCQRDFKQPLDWEDVFSGFKFENLRSSKHQKLMEF</sequence>
<accession>W6UTK3</accession>
<gene>
    <name evidence="1" type="ORF">EGR_00219</name>
</gene>
<dbReference type="KEGG" id="egl:EGR_00219"/>
<dbReference type="RefSeq" id="XP_024356146.1">
    <property type="nucleotide sequence ID" value="XM_024489468.1"/>
</dbReference>